<evidence type="ECO:0000313" key="3">
    <source>
        <dbReference type="WBParaSite" id="BPAG_0000895401-mRNA-1"/>
    </source>
</evidence>
<dbReference type="EMBL" id="UZAD01013143">
    <property type="protein sequence ID" value="VDN90102.1"/>
    <property type="molecule type" value="Genomic_DNA"/>
</dbReference>
<accession>A0A0N4TKR8</accession>
<reference evidence="3" key="1">
    <citation type="submission" date="2017-02" db="UniProtKB">
        <authorList>
            <consortium name="WormBaseParasite"/>
        </authorList>
    </citation>
    <scope>IDENTIFICATION</scope>
</reference>
<gene>
    <name evidence="1" type="ORF">BPAG_LOCUS8916</name>
</gene>
<keyword evidence="2" id="KW-1185">Reference proteome</keyword>
<reference evidence="1 2" key="2">
    <citation type="submission" date="2018-11" db="EMBL/GenBank/DDBJ databases">
        <authorList>
            <consortium name="Pathogen Informatics"/>
        </authorList>
    </citation>
    <scope>NUCLEOTIDE SEQUENCE [LARGE SCALE GENOMIC DNA]</scope>
</reference>
<evidence type="ECO:0000313" key="1">
    <source>
        <dbReference type="EMBL" id="VDN90102.1"/>
    </source>
</evidence>
<dbReference type="Proteomes" id="UP000278627">
    <property type="component" value="Unassembled WGS sequence"/>
</dbReference>
<proteinExistence type="predicted"/>
<name>A0A0N4TKR8_BRUPA</name>
<dbReference type="WBParaSite" id="BPAG_0000895401-mRNA-1">
    <property type="protein sequence ID" value="BPAG_0000895401-mRNA-1"/>
    <property type="gene ID" value="BPAG_0000895401"/>
</dbReference>
<evidence type="ECO:0000313" key="2">
    <source>
        <dbReference type="Proteomes" id="UP000278627"/>
    </source>
</evidence>
<protein>
    <submittedName>
        <fullName evidence="3">Ovule protein</fullName>
    </submittedName>
</protein>
<organism evidence="3">
    <name type="scientific">Brugia pahangi</name>
    <name type="common">Filarial nematode worm</name>
    <dbReference type="NCBI Taxonomy" id="6280"/>
    <lineage>
        <taxon>Eukaryota</taxon>
        <taxon>Metazoa</taxon>
        <taxon>Ecdysozoa</taxon>
        <taxon>Nematoda</taxon>
        <taxon>Chromadorea</taxon>
        <taxon>Rhabditida</taxon>
        <taxon>Spirurina</taxon>
        <taxon>Spiruromorpha</taxon>
        <taxon>Filarioidea</taxon>
        <taxon>Onchocercidae</taxon>
        <taxon>Brugia</taxon>
    </lineage>
</organism>
<sequence length="83" mass="10102">MCWFYLTDSLRAYETHYDEKEPKKELLALGIIHRHRYSRRRHHHHQLVWHNAGQHCPLNDHLQLNSTCYLHSSLFCQYAPYSV</sequence>
<dbReference type="AlphaFoldDB" id="A0A0N4TKR8"/>